<keyword evidence="1 5" id="KW-0597">Phosphoprotein</keyword>
<keyword evidence="2" id="KW-0805">Transcription regulation</keyword>
<dbReference type="PROSITE" id="PS50043">
    <property type="entry name" value="HTH_LUXR_2"/>
    <property type="match status" value="1"/>
</dbReference>
<dbReference type="PANTHER" id="PTHR43214">
    <property type="entry name" value="TWO-COMPONENT RESPONSE REGULATOR"/>
    <property type="match status" value="1"/>
</dbReference>
<dbReference type="CDD" id="cd17535">
    <property type="entry name" value="REC_NarL-like"/>
    <property type="match status" value="1"/>
</dbReference>
<feature type="modified residue" description="4-aspartylphosphate" evidence="5">
    <location>
        <position position="68"/>
    </location>
</feature>
<dbReference type="CDD" id="cd06170">
    <property type="entry name" value="LuxR_C_like"/>
    <property type="match status" value="1"/>
</dbReference>
<keyword evidence="9" id="KW-1185">Reference proteome</keyword>
<accession>A0A255GEU6</accession>
<dbReference type="Gene3D" id="3.40.50.2300">
    <property type="match status" value="1"/>
</dbReference>
<proteinExistence type="predicted"/>
<dbReference type="SUPFAM" id="SSF46894">
    <property type="entry name" value="C-terminal effector domain of the bipartite response regulators"/>
    <property type="match status" value="1"/>
</dbReference>
<evidence type="ECO:0000256" key="3">
    <source>
        <dbReference type="ARBA" id="ARBA00023125"/>
    </source>
</evidence>
<dbReference type="SMART" id="SM00421">
    <property type="entry name" value="HTH_LUXR"/>
    <property type="match status" value="1"/>
</dbReference>
<dbReference type="InterPro" id="IPR039420">
    <property type="entry name" value="WalR-like"/>
</dbReference>
<dbReference type="InterPro" id="IPR016032">
    <property type="entry name" value="Sig_transdc_resp-reg_C-effctor"/>
</dbReference>
<feature type="domain" description="Response regulatory" evidence="7">
    <location>
        <begin position="5"/>
        <end position="133"/>
    </location>
</feature>
<dbReference type="FunFam" id="1.10.10.10:FF:000153">
    <property type="entry name" value="LuxR family transcriptional regulator"/>
    <property type="match status" value="1"/>
</dbReference>
<organism evidence="8 9">
    <name type="scientific">Enemella evansiae</name>
    <dbReference type="NCBI Taxonomy" id="2016499"/>
    <lineage>
        <taxon>Bacteria</taxon>
        <taxon>Bacillati</taxon>
        <taxon>Actinomycetota</taxon>
        <taxon>Actinomycetes</taxon>
        <taxon>Propionibacteriales</taxon>
        <taxon>Propionibacteriaceae</taxon>
        <taxon>Enemella</taxon>
    </lineage>
</organism>
<name>A0A255GEU6_9ACTN</name>
<dbReference type="Pfam" id="PF00072">
    <property type="entry name" value="Response_reg"/>
    <property type="match status" value="1"/>
</dbReference>
<dbReference type="SMART" id="SM00448">
    <property type="entry name" value="REC"/>
    <property type="match status" value="1"/>
</dbReference>
<evidence type="ECO:0000313" key="9">
    <source>
        <dbReference type="Proteomes" id="UP000215896"/>
    </source>
</evidence>
<gene>
    <name evidence="8" type="ORF">CGZ94_07070</name>
</gene>
<evidence type="ECO:0000313" key="8">
    <source>
        <dbReference type="EMBL" id="OYO14369.1"/>
    </source>
</evidence>
<dbReference type="Proteomes" id="UP000215896">
    <property type="component" value="Unassembled WGS sequence"/>
</dbReference>
<evidence type="ECO:0000256" key="2">
    <source>
        <dbReference type="ARBA" id="ARBA00023015"/>
    </source>
</evidence>
<reference evidence="8 9" key="1">
    <citation type="submission" date="2017-07" db="EMBL/GenBank/DDBJ databases">
        <title>Draft whole genome sequences of clinical Proprionibacteriaceae strains.</title>
        <authorList>
            <person name="Bernier A.-M."/>
            <person name="Bernard K."/>
            <person name="Domingo M.-C."/>
        </authorList>
    </citation>
    <scope>NUCLEOTIDE SEQUENCE [LARGE SCALE GENOMIC DNA]</scope>
    <source>
        <strain evidence="8 9">NML 030167</strain>
    </source>
</reference>
<evidence type="ECO:0000259" key="7">
    <source>
        <dbReference type="PROSITE" id="PS50110"/>
    </source>
</evidence>
<dbReference type="RefSeq" id="WP_094355373.1">
    <property type="nucleotide sequence ID" value="NZ_NMVK01000002.1"/>
</dbReference>
<dbReference type="InterPro" id="IPR000792">
    <property type="entry name" value="Tscrpt_reg_LuxR_C"/>
</dbReference>
<comment type="caution">
    <text evidence="8">The sequence shown here is derived from an EMBL/GenBank/DDBJ whole genome shotgun (WGS) entry which is preliminary data.</text>
</comment>
<dbReference type="InterPro" id="IPR001789">
    <property type="entry name" value="Sig_transdc_resp-reg_receiver"/>
</dbReference>
<keyword evidence="4" id="KW-0804">Transcription</keyword>
<evidence type="ECO:0000256" key="1">
    <source>
        <dbReference type="ARBA" id="ARBA00022553"/>
    </source>
</evidence>
<dbReference type="Pfam" id="PF00196">
    <property type="entry name" value="GerE"/>
    <property type="match status" value="1"/>
</dbReference>
<evidence type="ECO:0000259" key="6">
    <source>
        <dbReference type="PROSITE" id="PS50043"/>
    </source>
</evidence>
<dbReference type="GO" id="GO:0000160">
    <property type="term" value="P:phosphorelay signal transduction system"/>
    <property type="evidence" value="ECO:0007669"/>
    <property type="project" value="InterPro"/>
</dbReference>
<dbReference type="SUPFAM" id="SSF52172">
    <property type="entry name" value="CheY-like"/>
    <property type="match status" value="1"/>
</dbReference>
<keyword evidence="3 8" id="KW-0238">DNA-binding</keyword>
<dbReference type="PANTHER" id="PTHR43214:SF24">
    <property type="entry name" value="TRANSCRIPTIONAL REGULATORY PROTEIN NARL-RELATED"/>
    <property type="match status" value="1"/>
</dbReference>
<dbReference type="PRINTS" id="PR00038">
    <property type="entry name" value="HTHLUXR"/>
</dbReference>
<dbReference type="PROSITE" id="PS50110">
    <property type="entry name" value="RESPONSE_REGULATORY"/>
    <property type="match status" value="1"/>
</dbReference>
<dbReference type="OrthoDB" id="9808843at2"/>
<dbReference type="GO" id="GO:0003677">
    <property type="term" value="F:DNA binding"/>
    <property type="evidence" value="ECO:0007669"/>
    <property type="project" value="UniProtKB-KW"/>
</dbReference>
<evidence type="ECO:0000256" key="4">
    <source>
        <dbReference type="ARBA" id="ARBA00023163"/>
    </source>
</evidence>
<dbReference type="InterPro" id="IPR058245">
    <property type="entry name" value="NreC/VraR/RcsB-like_REC"/>
</dbReference>
<evidence type="ECO:0000256" key="5">
    <source>
        <dbReference type="PROSITE-ProRule" id="PRU00169"/>
    </source>
</evidence>
<dbReference type="PROSITE" id="PS00622">
    <property type="entry name" value="HTH_LUXR_1"/>
    <property type="match status" value="1"/>
</dbReference>
<sequence length="219" mass="23453">MSTLRLLLVDDHPVVRRGLRAVCTDPGARRGVPELEEVLVVGEAGDGQQALDLLFGTVPLPVDVVLMDLQMPVLDGVTTIGRITAHEPHPVVLVLTTYDSDADLAAALDAGASGYLLKDAAANDIVAAAWAAARGERALAPELERRLAARATAPDLTLTARELEILAAIATGRSNREVARGLFISEATVKTHLVHIFDKLGVDNRTQAVRVARERRILR</sequence>
<protein>
    <submittedName>
        <fullName evidence="8">DNA-binding response regulator</fullName>
    </submittedName>
</protein>
<dbReference type="GO" id="GO:0006355">
    <property type="term" value="P:regulation of DNA-templated transcription"/>
    <property type="evidence" value="ECO:0007669"/>
    <property type="project" value="InterPro"/>
</dbReference>
<dbReference type="InterPro" id="IPR011006">
    <property type="entry name" value="CheY-like_superfamily"/>
</dbReference>
<feature type="domain" description="HTH luxR-type" evidence="6">
    <location>
        <begin position="151"/>
        <end position="216"/>
    </location>
</feature>
<dbReference type="AlphaFoldDB" id="A0A255GEU6"/>
<dbReference type="EMBL" id="NMVO01000012">
    <property type="protein sequence ID" value="OYO14369.1"/>
    <property type="molecule type" value="Genomic_DNA"/>
</dbReference>